<organism evidence="1 2">
    <name type="scientific">Eumeta variegata</name>
    <name type="common">Bagworm moth</name>
    <name type="synonym">Eumeta japonica</name>
    <dbReference type="NCBI Taxonomy" id="151549"/>
    <lineage>
        <taxon>Eukaryota</taxon>
        <taxon>Metazoa</taxon>
        <taxon>Ecdysozoa</taxon>
        <taxon>Arthropoda</taxon>
        <taxon>Hexapoda</taxon>
        <taxon>Insecta</taxon>
        <taxon>Pterygota</taxon>
        <taxon>Neoptera</taxon>
        <taxon>Endopterygota</taxon>
        <taxon>Lepidoptera</taxon>
        <taxon>Glossata</taxon>
        <taxon>Ditrysia</taxon>
        <taxon>Tineoidea</taxon>
        <taxon>Psychidae</taxon>
        <taxon>Oiketicinae</taxon>
        <taxon>Eumeta</taxon>
    </lineage>
</organism>
<reference evidence="1 2" key="1">
    <citation type="journal article" date="2019" name="Commun. Biol.">
        <title>The bagworm genome reveals a unique fibroin gene that provides high tensile strength.</title>
        <authorList>
            <person name="Kono N."/>
            <person name="Nakamura H."/>
            <person name="Ohtoshi R."/>
            <person name="Tomita M."/>
            <person name="Numata K."/>
            <person name="Arakawa K."/>
        </authorList>
    </citation>
    <scope>NUCLEOTIDE SEQUENCE [LARGE SCALE GENOMIC DNA]</scope>
</reference>
<evidence type="ECO:0000313" key="1">
    <source>
        <dbReference type="EMBL" id="GBP46182.1"/>
    </source>
</evidence>
<gene>
    <name evidence="1" type="ORF">EVAR_24589_1</name>
</gene>
<dbReference type="Proteomes" id="UP000299102">
    <property type="component" value="Unassembled WGS sequence"/>
</dbReference>
<proteinExistence type="predicted"/>
<protein>
    <submittedName>
        <fullName evidence="1">Uncharacterized protein</fullName>
    </submittedName>
</protein>
<keyword evidence="2" id="KW-1185">Reference proteome</keyword>
<sequence>MDDYEPVPALRNPDNTLAFEVRDSGREQKANFRRSLADSGCSRHVYRAALVHRGTDDSTTHILGECRPPGGVGVVTDESGSIDSAGAKSCGQTIRTFGRLYICADGTT</sequence>
<comment type="caution">
    <text evidence="1">The sequence shown here is derived from an EMBL/GenBank/DDBJ whole genome shotgun (WGS) entry which is preliminary data.</text>
</comment>
<dbReference type="EMBL" id="BGZK01000478">
    <property type="protein sequence ID" value="GBP46182.1"/>
    <property type="molecule type" value="Genomic_DNA"/>
</dbReference>
<dbReference type="AlphaFoldDB" id="A0A4C1W6K8"/>
<name>A0A4C1W6K8_EUMVA</name>
<evidence type="ECO:0000313" key="2">
    <source>
        <dbReference type="Proteomes" id="UP000299102"/>
    </source>
</evidence>
<accession>A0A4C1W6K8</accession>